<proteinExistence type="predicted"/>
<dbReference type="EMBL" id="JAJVDC020000108">
    <property type="protein sequence ID" value="KAL1624355.1"/>
    <property type="molecule type" value="Genomic_DNA"/>
</dbReference>
<keyword evidence="3" id="KW-1185">Reference proteome</keyword>
<evidence type="ECO:0000313" key="2">
    <source>
        <dbReference type="EMBL" id="KAL1624355.1"/>
    </source>
</evidence>
<gene>
    <name evidence="2" type="ORF">SLS56_007894</name>
</gene>
<name>A0ABR3SLS8_9PEZI</name>
<sequence>MGKGDVMKGVANCAGGTVHEQGVPPRLKDMYKAMEENSVGVPIIDRQTTQIINDVAGLNEYSSDPWMFPLLSENLGKFPPTYLVACGADPLRDDNIILASELQRLGVRTKIDVYDGMPHLFWTFARFPPFQVFLSNLVGGIQFILSD</sequence>
<dbReference type="PANTHER" id="PTHR23025:SF3">
    <property type="entry name" value="HORMONE-SENSITIVE LIPASE"/>
    <property type="match status" value="1"/>
</dbReference>
<organism evidence="2 3">
    <name type="scientific">Neofusicoccum ribis</name>
    <dbReference type="NCBI Taxonomy" id="45134"/>
    <lineage>
        <taxon>Eukaryota</taxon>
        <taxon>Fungi</taxon>
        <taxon>Dikarya</taxon>
        <taxon>Ascomycota</taxon>
        <taxon>Pezizomycotina</taxon>
        <taxon>Dothideomycetes</taxon>
        <taxon>Dothideomycetes incertae sedis</taxon>
        <taxon>Botryosphaeriales</taxon>
        <taxon>Botryosphaeriaceae</taxon>
        <taxon>Neofusicoccum</taxon>
    </lineage>
</organism>
<comment type="caution">
    <text evidence="2">The sequence shown here is derived from an EMBL/GenBank/DDBJ whole genome shotgun (WGS) entry which is preliminary data.</text>
</comment>
<reference evidence="2 3" key="1">
    <citation type="submission" date="2024-02" db="EMBL/GenBank/DDBJ databases">
        <title>De novo assembly and annotation of 12 fungi associated with fruit tree decline syndrome in Ontario, Canada.</title>
        <authorList>
            <person name="Sulman M."/>
            <person name="Ellouze W."/>
            <person name="Ilyukhin E."/>
        </authorList>
    </citation>
    <scope>NUCLEOTIDE SEQUENCE [LARGE SCALE GENOMIC DNA]</scope>
    <source>
        <strain evidence="2 3">M1-105</strain>
    </source>
</reference>
<dbReference type="PANTHER" id="PTHR23025">
    <property type="entry name" value="TRIACYLGLYCEROL LIPASE"/>
    <property type="match status" value="1"/>
</dbReference>
<dbReference type="Pfam" id="PF07859">
    <property type="entry name" value="Abhydrolase_3"/>
    <property type="match status" value="1"/>
</dbReference>
<protein>
    <recommendedName>
        <fullName evidence="1">Alpha/beta hydrolase fold-3 domain-containing protein</fullName>
    </recommendedName>
</protein>
<dbReference type="Gene3D" id="3.40.50.1820">
    <property type="entry name" value="alpha/beta hydrolase"/>
    <property type="match status" value="1"/>
</dbReference>
<accession>A0ABR3SLS8</accession>
<dbReference type="SUPFAM" id="SSF53474">
    <property type="entry name" value="alpha/beta-Hydrolases"/>
    <property type="match status" value="1"/>
</dbReference>
<feature type="domain" description="Alpha/beta hydrolase fold-3" evidence="1">
    <location>
        <begin position="41"/>
        <end position="122"/>
    </location>
</feature>
<evidence type="ECO:0000313" key="3">
    <source>
        <dbReference type="Proteomes" id="UP001521116"/>
    </source>
</evidence>
<dbReference type="InterPro" id="IPR013094">
    <property type="entry name" value="AB_hydrolase_3"/>
</dbReference>
<evidence type="ECO:0000259" key="1">
    <source>
        <dbReference type="Pfam" id="PF07859"/>
    </source>
</evidence>
<dbReference type="InterPro" id="IPR029058">
    <property type="entry name" value="AB_hydrolase_fold"/>
</dbReference>
<dbReference type="Proteomes" id="UP001521116">
    <property type="component" value="Unassembled WGS sequence"/>
</dbReference>